<proteinExistence type="predicted"/>
<keyword evidence="2" id="KW-1185">Reference proteome</keyword>
<dbReference type="EMBL" id="CP019474">
    <property type="protein sequence ID" value="UQC78078.1"/>
    <property type="molecule type" value="Genomic_DNA"/>
</dbReference>
<dbReference type="GeneID" id="73337582"/>
<accession>A0A9Q8SJ35</accession>
<dbReference type="Proteomes" id="UP000830671">
    <property type="component" value="Chromosome 2"/>
</dbReference>
<evidence type="ECO:0000313" key="1">
    <source>
        <dbReference type="EMBL" id="UQC78078.1"/>
    </source>
</evidence>
<sequence length="305" mass="32974">MSSRPLGVTANPIPSWIPSKYLSHYPSLSSCPLQATRGSPYSPSSAPDGSHYLTILASIVEIGKRLLIRVTALDFWEELRHPDSARKPQSQVESRGGIQDVLDWCHGATASHSSQAAHVFLLGVTVTESPPSSKFASLTPIKLSQPETLCWPIAGPSAHFGNVKTVLSLRAGLQGTLGSQVPKHRNPPALRGRQRPLSRTVGEVGHSTLRLMNPAKAGVESGALRTGATPVGSLSCPPFAYITNLTTEIRPANETRQRPKGTLLTPSPQAVHTTEPLLLLRHLIYHPDFDRYRSVVQNSNLPPQP</sequence>
<evidence type="ECO:0000313" key="2">
    <source>
        <dbReference type="Proteomes" id="UP000830671"/>
    </source>
</evidence>
<reference evidence="1" key="1">
    <citation type="journal article" date="2021" name="Mol. Plant Microbe Interact.">
        <title>Complete Genome Sequence of the Plant-Pathogenic Fungus Colletotrichum lupini.</title>
        <authorList>
            <person name="Baroncelli R."/>
            <person name="Pensec F."/>
            <person name="Da Lio D."/>
            <person name="Boufleur T."/>
            <person name="Vicente I."/>
            <person name="Sarrocco S."/>
            <person name="Picot A."/>
            <person name="Baraldi E."/>
            <person name="Sukno S."/>
            <person name="Thon M."/>
            <person name="Le Floch G."/>
        </authorList>
    </citation>
    <scope>NUCLEOTIDE SEQUENCE</scope>
    <source>
        <strain evidence="1">IMI 504893</strain>
    </source>
</reference>
<dbReference type="AlphaFoldDB" id="A0A9Q8SJ35"/>
<dbReference type="RefSeq" id="XP_049139715.1">
    <property type="nucleotide sequence ID" value="XM_049282572.1"/>
</dbReference>
<dbReference type="KEGG" id="clup:CLUP02_03552"/>
<dbReference type="PROSITE" id="PS51257">
    <property type="entry name" value="PROKAR_LIPOPROTEIN"/>
    <property type="match status" value="1"/>
</dbReference>
<protein>
    <submittedName>
        <fullName evidence="1">Uncharacterized protein</fullName>
    </submittedName>
</protein>
<name>A0A9Q8SJ35_9PEZI</name>
<organism evidence="1 2">
    <name type="scientific">Colletotrichum lupini</name>
    <dbReference type="NCBI Taxonomy" id="145971"/>
    <lineage>
        <taxon>Eukaryota</taxon>
        <taxon>Fungi</taxon>
        <taxon>Dikarya</taxon>
        <taxon>Ascomycota</taxon>
        <taxon>Pezizomycotina</taxon>
        <taxon>Sordariomycetes</taxon>
        <taxon>Hypocreomycetidae</taxon>
        <taxon>Glomerellales</taxon>
        <taxon>Glomerellaceae</taxon>
        <taxon>Colletotrichum</taxon>
        <taxon>Colletotrichum acutatum species complex</taxon>
    </lineage>
</organism>
<gene>
    <name evidence="1" type="ORF">CLUP02_03552</name>
</gene>